<proteinExistence type="predicted"/>
<dbReference type="PANTHER" id="PTHR34153">
    <property type="entry name" value="SI:CH211-262H13.3-RELATED-RELATED"/>
    <property type="match status" value="1"/>
</dbReference>
<feature type="compositionally biased region" description="Acidic residues" evidence="1">
    <location>
        <begin position="86"/>
        <end position="100"/>
    </location>
</feature>
<dbReference type="InterPro" id="IPR032071">
    <property type="entry name" value="DUF4806"/>
</dbReference>
<evidence type="ECO:0000256" key="1">
    <source>
        <dbReference type="SAM" id="MobiDB-lite"/>
    </source>
</evidence>
<name>A0A1Y1KP69_PHOPY</name>
<accession>A0A1Y1KP69</accession>
<evidence type="ECO:0000259" key="2">
    <source>
        <dbReference type="Pfam" id="PF16064"/>
    </source>
</evidence>
<dbReference type="PANTHER" id="PTHR34153:SF2">
    <property type="entry name" value="SI:CH211-262H13.3-RELATED"/>
    <property type="match status" value="1"/>
</dbReference>
<feature type="domain" description="DUF4806" evidence="2">
    <location>
        <begin position="250"/>
        <end position="331"/>
    </location>
</feature>
<organism evidence="3">
    <name type="scientific">Photinus pyralis</name>
    <name type="common">Common eastern firefly</name>
    <name type="synonym">Lampyris pyralis</name>
    <dbReference type="NCBI Taxonomy" id="7054"/>
    <lineage>
        <taxon>Eukaryota</taxon>
        <taxon>Metazoa</taxon>
        <taxon>Ecdysozoa</taxon>
        <taxon>Arthropoda</taxon>
        <taxon>Hexapoda</taxon>
        <taxon>Insecta</taxon>
        <taxon>Pterygota</taxon>
        <taxon>Neoptera</taxon>
        <taxon>Endopterygota</taxon>
        <taxon>Coleoptera</taxon>
        <taxon>Polyphaga</taxon>
        <taxon>Elateriformia</taxon>
        <taxon>Elateroidea</taxon>
        <taxon>Lampyridae</taxon>
        <taxon>Lampyrinae</taxon>
        <taxon>Photinus</taxon>
    </lineage>
</organism>
<feature type="region of interest" description="Disordered" evidence="1">
    <location>
        <begin position="86"/>
        <end position="116"/>
    </location>
</feature>
<evidence type="ECO:0000313" key="3">
    <source>
        <dbReference type="EMBL" id="JAV61970.1"/>
    </source>
</evidence>
<dbReference type="EMBL" id="GEZM01080954">
    <property type="protein sequence ID" value="JAV61970.1"/>
    <property type="molecule type" value="Transcribed_RNA"/>
</dbReference>
<protein>
    <recommendedName>
        <fullName evidence="2">DUF4806 domain-containing protein</fullName>
    </recommendedName>
</protein>
<feature type="region of interest" description="Disordered" evidence="1">
    <location>
        <begin position="167"/>
        <end position="205"/>
    </location>
</feature>
<sequence length="385" mass="43409">MSWDVVYWSDGGCDYVPSSWALDDTKSKYLWPKCAPSKRIALIDACQPPKTSYEYSECDARFIKTATNLVLVKKITQQALYTSNIDTDDADERESDDEQECEVHSGSNNSNKSDYEEFEPLKLKNTAHNKRFEHAKNTPFLKSNMSGNISAAKKKLGTYSGSVRGTEETCLTSTPRKSKQVITPKHKHEETQHTPSLGRTCNAPSDMNTKIIKELHTLKYEITELRKENFRMLTILEKHFGAMSVTAEAVSKFTLPVQTDEDLVTLDDSLNSEQIRAEMILQMSLVGGDHLRQMVSNILKKIFSKEMALKFSCYGRQSKRSFIKLKLSSALTDAVRRKFPNVTDKEINKHIGNCLATSGDREGGRKDRTKITDKVDAGALNAQEL</sequence>
<feature type="compositionally biased region" description="Polar residues" evidence="1">
    <location>
        <begin position="193"/>
        <end position="205"/>
    </location>
</feature>
<dbReference type="Pfam" id="PF16064">
    <property type="entry name" value="DUF4806"/>
    <property type="match status" value="1"/>
</dbReference>
<reference evidence="3" key="1">
    <citation type="journal article" date="2016" name="Sci. Rep.">
        <title>Molecular characterization of firefly nuptial gifts: a multi-omics approach sheds light on postcopulatory sexual selection.</title>
        <authorList>
            <person name="Al-Wathiqui N."/>
            <person name="Fallon T.R."/>
            <person name="South A."/>
            <person name="Weng J.K."/>
            <person name="Lewis S.M."/>
        </authorList>
    </citation>
    <scope>NUCLEOTIDE SEQUENCE</scope>
</reference>
<dbReference type="AlphaFoldDB" id="A0A1Y1KP69"/>